<evidence type="ECO:0000313" key="3">
    <source>
        <dbReference type="EMBL" id="MBK6087809.1"/>
    </source>
</evidence>
<protein>
    <recommendedName>
        <fullName evidence="5">Cell wall hydrolase</fullName>
    </recommendedName>
</protein>
<reference evidence="3" key="1">
    <citation type="submission" date="2021-01" db="EMBL/GenBank/DDBJ databases">
        <title>Genome public.</title>
        <authorList>
            <person name="Liu C."/>
            <person name="Sun Q."/>
        </authorList>
    </citation>
    <scope>NUCLEOTIDE SEQUENCE</scope>
    <source>
        <strain evidence="3">M6</strain>
    </source>
</reference>
<evidence type="ECO:0008006" key="5">
    <source>
        <dbReference type="Google" id="ProtNLM"/>
    </source>
</evidence>
<keyword evidence="4" id="KW-1185">Reference proteome</keyword>
<accession>A0A934U1V4</accession>
<evidence type="ECO:0000256" key="2">
    <source>
        <dbReference type="SAM" id="Phobius"/>
    </source>
</evidence>
<organism evidence="3 4">
    <name type="scientific">Ruminococcus difficilis</name>
    <dbReference type="NCBI Taxonomy" id="2763069"/>
    <lineage>
        <taxon>Bacteria</taxon>
        <taxon>Bacillati</taxon>
        <taxon>Bacillota</taxon>
        <taxon>Clostridia</taxon>
        <taxon>Eubacteriales</taxon>
        <taxon>Oscillospiraceae</taxon>
        <taxon>Ruminococcus</taxon>
    </lineage>
</organism>
<evidence type="ECO:0000313" key="4">
    <source>
        <dbReference type="Proteomes" id="UP000633365"/>
    </source>
</evidence>
<dbReference type="Proteomes" id="UP000633365">
    <property type="component" value="Unassembled WGS sequence"/>
</dbReference>
<dbReference type="AlphaFoldDB" id="A0A934U1V4"/>
<dbReference type="EMBL" id="JAEQMG010000041">
    <property type="protein sequence ID" value="MBK6087809.1"/>
    <property type="molecule type" value="Genomic_DNA"/>
</dbReference>
<name>A0A934U1V4_9FIRM</name>
<feature type="compositionally biased region" description="Low complexity" evidence="1">
    <location>
        <begin position="87"/>
        <end position="133"/>
    </location>
</feature>
<feature type="transmembrane region" description="Helical" evidence="2">
    <location>
        <begin position="12"/>
        <end position="34"/>
    </location>
</feature>
<keyword evidence="2" id="KW-1133">Transmembrane helix</keyword>
<keyword evidence="2" id="KW-0812">Transmembrane</keyword>
<comment type="caution">
    <text evidence="3">The sequence shown here is derived from an EMBL/GenBank/DDBJ whole genome shotgun (WGS) entry which is preliminary data.</text>
</comment>
<keyword evidence="2" id="KW-0472">Membrane</keyword>
<sequence>MSTTTPHLFRRTVLIGLIIAMLMTTYTLILAPGVSAASDATKTETNSENIVSTEDSLLTQRAIMIDEARKEAKEVVSEQIAIQEAKAATEAPTEAASDKPQNNASASAPAASAPTASQPGGSSNSSESSNDSGYAYTDDEDYYSEGNAVSASGSGDYLLDIANPDPNYVGYSVSLNDEDRDMAERILMGEAGGEGYIGMALVAQCIRDTYVNGSYSSIAQLLKVNGYYGSTSITPSQTAKDVVNYIFDQGGSAVQHNIRIFYATNMCSSSWHEAQDFVVQYNYVRFFNY</sequence>
<evidence type="ECO:0000256" key="1">
    <source>
        <dbReference type="SAM" id="MobiDB-lite"/>
    </source>
</evidence>
<feature type="region of interest" description="Disordered" evidence="1">
    <location>
        <begin position="87"/>
        <end position="140"/>
    </location>
</feature>
<dbReference type="RefSeq" id="WP_186833417.1">
    <property type="nucleotide sequence ID" value="NZ_JAEQMG010000041.1"/>
</dbReference>
<gene>
    <name evidence="3" type="ORF">JKK62_03920</name>
</gene>
<proteinExistence type="predicted"/>